<dbReference type="Pfam" id="PF12850">
    <property type="entry name" value="Metallophos_2"/>
    <property type="match status" value="1"/>
</dbReference>
<dbReference type="PANTHER" id="PTHR11124">
    <property type="entry name" value="VACUOLAR SORTING PROTEIN VPS29"/>
    <property type="match status" value="1"/>
</dbReference>
<protein>
    <recommendedName>
        <fullName evidence="2">Phosphoesterase</fullName>
        <ecNumber evidence="2">3.1.4.-</ecNumber>
    </recommendedName>
</protein>
<name>A0ABV1EKW4_9FIRM</name>
<evidence type="ECO:0000313" key="4">
    <source>
        <dbReference type="EMBL" id="MEQ2455225.1"/>
    </source>
</evidence>
<dbReference type="InterPro" id="IPR029052">
    <property type="entry name" value="Metallo-depent_PP-like"/>
</dbReference>
<dbReference type="SUPFAM" id="SSF56300">
    <property type="entry name" value="Metallo-dependent phosphatases"/>
    <property type="match status" value="1"/>
</dbReference>
<sequence length="153" mass="16635">MLLFSDSHGNVANMADTVRLEQPDQILHLGDLLQDADALSSQFPHIPLVSVPGNCDGRRPDLPEERVLELDGCRILMTHGHIYQVKMGIGAAVRAAREVRADLLLFGHTHQAFCEYENGMWVVNPGSAGSLTQPSYAVLILEAGGAVCYLSKI</sequence>
<accession>A0ABV1EKW4</accession>
<comment type="caution">
    <text evidence="4">The sequence shown here is derived from an EMBL/GenBank/DDBJ whole genome shotgun (WGS) entry which is preliminary data.</text>
</comment>
<evidence type="ECO:0000313" key="5">
    <source>
        <dbReference type="Proteomes" id="UP001440599"/>
    </source>
</evidence>
<proteinExistence type="inferred from homology"/>
<feature type="domain" description="Calcineurin-like phosphoesterase" evidence="3">
    <location>
        <begin position="2"/>
        <end position="141"/>
    </location>
</feature>
<dbReference type="Proteomes" id="UP001440599">
    <property type="component" value="Unassembled WGS sequence"/>
</dbReference>
<dbReference type="NCBIfam" id="TIGR00040">
    <property type="entry name" value="yfcE"/>
    <property type="match status" value="1"/>
</dbReference>
<dbReference type="CDD" id="cd00841">
    <property type="entry name" value="MPP_YfcE"/>
    <property type="match status" value="1"/>
</dbReference>
<keyword evidence="2" id="KW-0479">Metal-binding</keyword>
<comment type="similarity">
    <text evidence="1 2">Belongs to the metallophosphoesterase superfamily. YfcE family.</text>
</comment>
<organism evidence="4 5">
    <name type="scientific">Flavonifractor hominis</name>
    <dbReference type="NCBI Taxonomy" id="3133178"/>
    <lineage>
        <taxon>Bacteria</taxon>
        <taxon>Bacillati</taxon>
        <taxon>Bacillota</taxon>
        <taxon>Clostridia</taxon>
        <taxon>Eubacteriales</taxon>
        <taxon>Oscillospiraceae</taxon>
        <taxon>Flavonifractor</taxon>
    </lineage>
</organism>
<evidence type="ECO:0000256" key="2">
    <source>
        <dbReference type="RuleBase" id="RU362039"/>
    </source>
</evidence>
<dbReference type="InterPro" id="IPR000979">
    <property type="entry name" value="Phosphodiesterase_MJ0936/Vps29"/>
</dbReference>
<dbReference type="EMBL" id="JBBMFT010000001">
    <property type="protein sequence ID" value="MEQ2455225.1"/>
    <property type="molecule type" value="Genomic_DNA"/>
</dbReference>
<gene>
    <name evidence="4" type="ORF">WMO45_01720</name>
</gene>
<dbReference type="Gene3D" id="3.60.21.10">
    <property type="match status" value="1"/>
</dbReference>
<evidence type="ECO:0000259" key="3">
    <source>
        <dbReference type="Pfam" id="PF12850"/>
    </source>
</evidence>
<reference evidence="4 5" key="1">
    <citation type="submission" date="2024-03" db="EMBL/GenBank/DDBJ databases">
        <title>Human intestinal bacterial collection.</title>
        <authorList>
            <person name="Pauvert C."/>
            <person name="Hitch T.C.A."/>
            <person name="Clavel T."/>
        </authorList>
    </citation>
    <scope>NUCLEOTIDE SEQUENCE [LARGE SCALE GENOMIC DNA]</scope>
    <source>
        <strain evidence="4 5">CLA-AP-H34</strain>
    </source>
</reference>
<evidence type="ECO:0000256" key="1">
    <source>
        <dbReference type="ARBA" id="ARBA00008950"/>
    </source>
</evidence>
<dbReference type="EC" id="3.1.4.-" evidence="2"/>
<dbReference type="InterPro" id="IPR024654">
    <property type="entry name" value="Calcineurin-like_PHP_lpxH"/>
</dbReference>
<comment type="cofactor">
    <cofactor evidence="2">
        <name>a divalent metal cation</name>
        <dbReference type="ChEBI" id="CHEBI:60240"/>
    </cofactor>
</comment>
<keyword evidence="5" id="KW-1185">Reference proteome</keyword>
<dbReference type="InterPro" id="IPR041802">
    <property type="entry name" value="MPP_YfcE"/>
</dbReference>